<organism evidence="2 3">
    <name type="scientific">Ectothiorhodospira magna</name>
    <dbReference type="NCBI Taxonomy" id="867345"/>
    <lineage>
        <taxon>Bacteria</taxon>
        <taxon>Pseudomonadati</taxon>
        <taxon>Pseudomonadota</taxon>
        <taxon>Gammaproteobacteria</taxon>
        <taxon>Chromatiales</taxon>
        <taxon>Ectothiorhodospiraceae</taxon>
        <taxon>Ectothiorhodospira</taxon>
    </lineage>
</organism>
<gene>
    <name evidence="2" type="ORF">SAMN05421693_10939</name>
</gene>
<keyword evidence="1" id="KW-0812">Transmembrane</keyword>
<dbReference type="Pfam" id="PF07963">
    <property type="entry name" value="N_methyl"/>
    <property type="match status" value="1"/>
</dbReference>
<dbReference type="RefSeq" id="WP_238375866.1">
    <property type="nucleotide sequence ID" value="NZ_FOFO01000009.1"/>
</dbReference>
<dbReference type="STRING" id="867345.SAMN05421693_10939"/>
<dbReference type="AlphaFoldDB" id="A0A1H9BIK7"/>
<proteinExistence type="predicted"/>
<reference evidence="2 3" key="1">
    <citation type="submission" date="2016-10" db="EMBL/GenBank/DDBJ databases">
        <authorList>
            <person name="de Groot N.N."/>
        </authorList>
    </citation>
    <scope>NUCLEOTIDE SEQUENCE [LARGE SCALE GENOMIC DNA]</scope>
    <source>
        <strain evidence="2 3">B7-7</strain>
    </source>
</reference>
<name>A0A1H9BIK7_9GAMM</name>
<dbReference type="NCBIfam" id="TIGR02532">
    <property type="entry name" value="IV_pilin_GFxxxE"/>
    <property type="match status" value="1"/>
</dbReference>
<dbReference type="Proteomes" id="UP000199496">
    <property type="component" value="Unassembled WGS sequence"/>
</dbReference>
<keyword evidence="1" id="KW-1133">Transmembrane helix</keyword>
<sequence length="126" mass="13866">MSREHGFSLLEVLVAFVIMALSLGVLYQAVTGSVANMGITERHTHALLLAESLLASHQKLPPSGVRDNGHTADGYHWQLQTHSVVDTRVDQDGIRDDVLLLEATVEWGSPRPRQIVLQTVLPVIRP</sequence>
<accession>A0A1H9BIK7</accession>
<dbReference type="EMBL" id="FOFO01000009">
    <property type="protein sequence ID" value="SEP88796.1"/>
    <property type="molecule type" value="Genomic_DNA"/>
</dbReference>
<keyword evidence="1" id="KW-0472">Membrane</keyword>
<feature type="transmembrane region" description="Helical" evidence="1">
    <location>
        <begin position="7"/>
        <end position="27"/>
    </location>
</feature>
<protein>
    <submittedName>
        <fullName evidence="2">General secretion pathway protein I</fullName>
    </submittedName>
</protein>
<keyword evidence="3" id="KW-1185">Reference proteome</keyword>
<evidence type="ECO:0000256" key="1">
    <source>
        <dbReference type="SAM" id="Phobius"/>
    </source>
</evidence>
<evidence type="ECO:0000313" key="3">
    <source>
        <dbReference type="Proteomes" id="UP000199496"/>
    </source>
</evidence>
<evidence type="ECO:0000313" key="2">
    <source>
        <dbReference type="EMBL" id="SEP88796.1"/>
    </source>
</evidence>
<dbReference type="InterPro" id="IPR012902">
    <property type="entry name" value="N_methyl_site"/>
</dbReference>